<evidence type="ECO:0000259" key="3">
    <source>
        <dbReference type="Pfam" id="PF13087"/>
    </source>
</evidence>
<gene>
    <name evidence="4" type="ORF">THAPSDRAFT_269997</name>
</gene>
<dbReference type="STRING" id="35128.B8LDQ3"/>
<feature type="domain" description="DNA2/NAM7 helicase-like C-terminal" evidence="3">
    <location>
        <begin position="617"/>
        <end position="828"/>
    </location>
</feature>
<protein>
    <submittedName>
        <fullName evidence="4">Uncharacterized protein</fullName>
    </submittedName>
</protein>
<dbReference type="GeneID" id="7451823"/>
<organism evidence="4 5">
    <name type="scientific">Thalassiosira pseudonana</name>
    <name type="common">Marine diatom</name>
    <name type="synonym">Cyclotella nana</name>
    <dbReference type="NCBI Taxonomy" id="35128"/>
    <lineage>
        <taxon>Eukaryota</taxon>
        <taxon>Sar</taxon>
        <taxon>Stramenopiles</taxon>
        <taxon>Ochrophyta</taxon>
        <taxon>Bacillariophyta</taxon>
        <taxon>Coscinodiscophyceae</taxon>
        <taxon>Thalassiosirophycidae</taxon>
        <taxon>Thalassiosirales</taxon>
        <taxon>Thalassiosiraceae</taxon>
        <taxon>Thalassiosira</taxon>
    </lineage>
</organism>
<evidence type="ECO:0000259" key="2">
    <source>
        <dbReference type="Pfam" id="PF13086"/>
    </source>
</evidence>
<dbReference type="RefSeq" id="XP_002297153.1">
    <property type="nucleotide sequence ID" value="XM_002297117.1"/>
</dbReference>
<accession>B8LDQ3</accession>
<name>B8LDQ3_THAPS</name>
<dbReference type="eggNOG" id="KOG1804">
    <property type="taxonomic scope" value="Eukaryota"/>
</dbReference>
<dbReference type="CDD" id="cd18038">
    <property type="entry name" value="DEXXQc_Helz-like"/>
    <property type="match status" value="1"/>
</dbReference>
<reference evidence="4 5" key="2">
    <citation type="journal article" date="2008" name="Nature">
        <title>The Phaeodactylum genome reveals the evolutionary history of diatom genomes.</title>
        <authorList>
            <person name="Bowler C."/>
            <person name="Allen A.E."/>
            <person name="Badger J.H."/>
            <person name="Grimwood J."/>
            <person name="Jabbari K."/>
            <person name="Kuo A."/>
            <person name="Maheswari U."/>
            <person name="Martens C."/>
            <person name="Maumus F."/>
            <person name="Otillar R.P."/>
            <person name="Rayko E."/>
            <person name="Salamov A."/>
            <person name="Vandepoele K."/>
            <person name="Beszteri B."/>
            <person name="Gruber A."/>
            <person name="Heijde M."/>
            <person name="Katinka M."/>
            <person name="Mock T."/>
            <person name="Valentin K."/>
            <person name="Verret F."/>
            <person name="Berges J.A."/>
            <person name="Brownlee C."/>
            <person name="Cadoret J.P."/>
            <person name="Chiovitti A."/>
            <person name="Choi C.J."/>
            <person name="Coesel S."/>
            <person name="De Martino A."/>
            <person name="Detter J.C."/>
            <person name="Durkin C."/>
            <person name="Falciatore A."/>
            <person name="Fournet J."/>
            <person name="Haruta M."/>
            <person name="Huysman M.J."/>
            <person name="Jenkins B.D."/>
            <person name="Jiroutova K."/>
            <person name="Jorgensen R.E."/>
            <person name="Joubert Y."/>
            <person name="Kaplan A."/>
            <person name="Kroger N."/>
            <person name="Kroth P.G."/>
            <person name="La Roche J."/>
            <person name="Lindquist E."/>
            <person name="Lommer M."/>
            <person name="Martin-Jezequel V."/>
            <person name="Lopez P.J."/>
            <person name="Lucas S."/>
            <person name="Mangogna M."/>
            <person name="McGinnis K."/>
            <person name="Medlin L.K."/>
            <person name="Montsant A."/>
            <person name="Oudot-Le Secq M.P."/>
            <person name="Napoli C."/>
            <person name="Obornik M."/>
            <person name="Parker M.S."/>
            <person name="Petit J.L."/>
            <person name="Porcel B.M."/>
            <person name="Poulsen N."/>
            <person name="Robison M."/>
            <person name="Rychlewski L."/>
            <person name="Rynearson T.A."/>
            <person name="Schmutz J."/>
            <person name="Shapiro H."/>
            <person name="Siaut M."/>
            <person name="Stanley M."/>
            <person name="Sussman M.R."/>
            <person name="Taylor A.R."/>
            <person name="Vardi A."/>
            <person name="von Dassow P."/>
            <person name="Vyverman W."/>
            <person name="Willis A."/>
            <person name="Wyrwicz L.S."/>
            <person name="Rokhsar D.S."/>
            <person name="Weissenbach J."/>
            <person name="Armbrust E.V."/>
            <person name="Green B.R."/>
            <person name="Van de Peer Y."/>
            <person name="Grigoriev I.V."/>
        </authorList>
    </citation>
    <scope>NUCLEOTIDE SEQUENCE [LARGE SCALE GENOMIC DNA]</scope>
    <source>
        <strain evidence="4 5">CCMP1335</strain>
    </source>
</reference>
<reference evidence="4 5" key="1">
    <citation type="journal article" date="2004" name="Science">
        <title>The genome of the diatom Thalassiosira pseudonana: ecology, evolution, and metabolism.</title>
        <authorList>
            <person name="Armbrust E.V."/>
            <person name="Berges J.A."/>
            <person name="Bowler C."/>
            <person name="Green B.R."/>
            <person name="Martinez D."/>
            <person name="Putnam N.H."/>
            <person name="Zhou S."/>
            <person name="Allen A.E."/>
            <person name="Apt K.E."/>
            <person name="Bechner M."/>
            <person name="Brzezinski M.A."/>
            <person name="Chaal B.K."/>
            <person name="Chiovitti A."/>
            <person name="Davis A.K."/>
            <person name="Demarest M.S."/>
            <person name="Detter J.C."/>
            <person name="Glavina T."/>
            <person name="Goodstein D."/>
            <person name="Hadi M.Z."/>
            <person name="Hellsten U."/>
            <person name="Hildebrand M."/>
            <person name="Jenkins B.D."/>
            <person name="Jurka J."/>
            <person name="Kapitonov V.V."/>
            <person name="Kroger N."/>
            <person name="Lau W.W."/>
            <person name="Lane T.W."/>
            <person name="Larimer F.W."/>
            <person name="Lippmeier J.C."/>
            <person name="Lucas S."/>
            <person name="Medina M."/>
            <person name="Montsant A."/>
            <person name="Obornik M."/>
            <person name="Parker M.S."/>
            <person name="Palenik B."/>
            <person name="Pazour G.J."/>
            <person name="Richardson P.M."/>
            <person name="Rynearson T.A."/>
            <person name="Saito M.A."/>
            <person name="Schwartz D.C."/>
            <person name="Thamatrakoln K."/>
            <person name="Valentin K."/>
            <person name="Vardi A."/>
            <person name="Wilkerson F.P."/>
            <person name="Rokhsar D.S."/>
        </authorList>
    </citation>
    <scope>NUCLEOTIDE SEQUENCE [LARGE SCALE GENOMIC DNA]</scope>
    <source>
        <strain evidence="4 5">CCMP1335</strain>
    </source>
</reference>
<dbReference type="InterPro" id="IPR041679">
    <property type="entry name" value="DNA2/NAM7-like_C"/>
</dbReference>
<proteinExistence type="predicted"/>
<dbReference type="PANTHER" id="PTHR10887">
    <property type="entry name" value="DNA2/NAM7 HELICASE FAMILY"/>
    <property type="match status" value="1"/>
</dbReference>
<dbReference type="FunFam" id="3.40.50.300:FF:006109">
    <property type="entry name" value="Uncharacterized protein"/>
    <property type="match status" value="1"/>
</dbReference>
<dbReference type="GO" id="GO:0032574">
    <property type="term" value="F:5'-3' RNA helicase activity"/>
    <property type="evidence" value="ECO:0007669"/>
    <property type="project" value="InterPro"/>
</dbReference>
<dbReference type="HOGENOM" id="CLU_321489_0_0_1"/>
<dbReference type="KEGG" id="tps:THAPSDRAFT_269997"/>
<keyword evidence="1" id="KW-0943">RNA-mediated gene silencing</keyword>
<evidence type="ECO:0000256" key="1">
    <source>
        <dbReference type="ARBA" id="ARBA00023158"/>
    </source>
</evidence>
<dbReference type="InParanoid" id="B8LDQ3"/>
<feature type="domain" description="DNA2/NAM7 helicase helicase" evidence="2">
    <location>
        <begin position="544"/>
        <end position="608"/>
    </location>
</feature>
<dbReference type="InterPro" id="IPR047187">
    <property type="entry name" value="SF1_C_Upf1"/>
</dbReference>
<dbReference type="EMBL" id="DS999421">
    <property type="protein sequence ID" value="EED86478.1"/>
    <property type="molecule type" value="Genomic_DNA"/>
</dbReference>
<dbReference type="GO" id="GO:0035194">
    <property type="term" value="P:regulatory ncRNA-mediated post-transcriptional gene silencing"/>
    <property type="evidence" value="ECO:0000318"/>
    <property type="project" value="GO_Central"/>
</dbReference>
<dbReference type="InterPro" id="IPR026122">
    <property type="entry name" value="MOV-10/SDE3_DEXXQ/H-box"/>
</dbReference>
<dbReference type="PaxDb" id="35128-Thaps269997"/>
<dbReference type="PANTHER" id="PTHR10887:SF322">
    <property type="entry name" value="HELICASE MOV-10"/>
    <property type="match status" value="1"/>
</dbReference>
<dbReference type="GO" id="GO:0005829">
    <property type="term" value="C:cytosol"/>
    <property type="evidence" value="ECO:0000318"/>
    <property type="project" value="GO_Central"/>
</dbReference>
<dbReference type="Pfam" id="PF13087">
    <property type="entry name" value="AAA_12"/>
    <property type="match status" value="1"/>
</dbReference>
<dbReference type="Pfam" id="PF13086">
    <property type="entry name" value="AAA_11"/>
    <property type="match status" value="2"/>
</dbReference>
<dbReference type="Gene3D" id="3.40.50.300">
    <property type="entry name" value="P-loop containing nucleotide triphosphate hydrolases"/>
    <property type="match status" value="2"/>
</dbReference>
<dbReference type="AlphaFoldDB" id="B8LDQ3"/>
<dbReference type="InterPro" id="IPR027417">
    <property type="entry name" value="P-loop_NTPase"/>
</dbReference>
<evidence type="ECO:0000313" key="5">
    <source>
        <dbReference type="Proteomes" id="UP000001449"/>
    </source>
</evidence>
<keyword evidence="5" id="KW-1185">Reference proteome</keyword>
<dbReference type="InterPro" id="IPR041677">
    <property type="entry name" value="DNA2/NAM7_AAA_11"/>
</dbReference>
<feature type="domain" description="DNA2/NAM7 helicase helicase" evidence="2">
    <location>
        <begin position="435"/>
        <end position="506"/>
    </location>
</feature>
<dbReference type="OMA" id="MIVEIES"/>
<dbReference type="Proteomes" id="UP000001449">
    <property type="component" value="Unassembled WGS sequence"/>
</dbReference>
<evidence type="ECO:0000313" key="4">
    <source>
        <dbReference type="EMBL" id="EED86478.1"/>
    </source>
</evidence>
<dbReference type="GO" id="GO:0003723">
    <property type="term" value="F:RNA binding"/>
    <property type="evidence" value="ECO:0000318"/>
    <property type="project" value="GO_Central"/>
</dbReference>
<dbReference type="InterPro" id="IPR045055">
    <property type="entry name" value="DNA2/NAM7-like"/>
</dbReference>
<dbReference type="CDD" id="cd18808">
    <property type="entry name" value="SF1_C_Upf1"/>
    <property type="match status" value="1"/>
</dbReference>
<dbReference type="SUPFAM" id="SSF52540">
    <property type="entry name" value="P-loop containing nucleoside triphosphate hydrolases"/>
    <property type="match status" value="1"/>
</dbReference>
<sequence>MARKKDDRGTQLPHVLKLEVAALVREKGSIPLSRIKSEYALRYRKPINPKQEISDRWIEGIPGIFVKNSFAVRDDTWRGAQLNSNSVLADRFIPFKDKQLNMVEPAARWICPGACAGSGRDEPYKLDGVIASLAKDFIPSIPCVCPRGVNDAPPHGEYFFKPTLPRTVFPNLQFGLQSNSVQKYGETSKSAPPGVVDLDETTSITEYCSTFQHALRLEYEEHLRLYEHYSLYKMKVHPLEDAPPPGAPSISRHLAMTSRARIFVDGISDARPSLQIGDIVLLRPIQPVINFYRGNYGEMRSTQMIVEIESRILGVVRGRGDQKDQVLFSWGLDPQQTSLLRDPSWHRQYNIRFVPSAVTVERCQSGLDWVQLVSKITPGVLDDILFPVTAPKVKPLGIENQSIHLNAQHATNVENSDVSKPLNELQSSFVRMPPMVLSGPAGTGKTKTLMAAIADVLGLLQPAQSIELNTNRVLVCAPSHAACDVITRRLSVFLKRTEIFRMYDSARPSNTVPGDIVPFTCQLPKSDRQCFRSFLLLKSNNLGTAASGPFEYMDNPFFSHLFIDEAAQATEPEILCPLSCVVDPYPGGKLVEVGFIGDPRQLSPQIFSDESAKYGLGRSFMERLLRRPVECMGGQDESLTIFLTENYRGHPAFLMMPSSFFYYDRLGLMPKEDTRSLNDFFRVVKQTTWPIHFLGVAGNDKSAALESFTGTDSWQNLPEAEMTVEVITNLVESGVEPKQVGVMSPFRGQVTLIRQLLRQRGFHDTNVGTIDNYQGVEQDVIIFSLTRSNKEFVSHDVKRRLGVFGQGREKQTNVAMTRAENLFIVIGEPDIMWSDPLWRQWLMFCFRNGLWYGKGVDDSNIEMMSSSDLAFCSMQEQVAAKHEFGIVTSAVVSTLEKVHRHH</sequence>
<dbReference type="GO" id="GO:0043186">
    <property type="term" value="C:P granule"/>
    <property type="evidence" value="ECO:0000318"/>
    <property type="project" value="GO_Central"/>
</dbReference>